<feature type="transmembrane region" description="Helical" evidence="1">
    <location>
        <begin position="61"/>
        <end position="84"/>
    </location>
</feature>
<keyword evidence="1" id="KW-0812">Transmembrane</keyword>
<organism evidence="3 4">
    <name type="scientific">Flavobacterium cyanobacteriorum</name>
    <dbReference type="NCBI Taxonomy" id="2022802"/>
    <lineage>
        <taxon>Bacteria</taxon>
        <taxon>Pseudomonadati</taxon>
        <taxon>Bacteroidota</taxon>
        <taxon>Flavobacteriia</taxon>
        <taxon>Flavobacteriales</taxon>
        <taxon>Flavobacteriaceae</taxon>
        <taxon>Flavobacterium</taxon>
    </lineage>
</organism>
<dbReference type="OrthoDB" id="1524472at2"/>
<dbReference type="Pfam" id="PF03703">
    <property type="entry name" value="bPH_2"/>
    <property type="match status" value="1"/>
</dbReference>
<evidence type="ECO:0000259" key="2">
    <source>
        <dbReference type="Pfam" id="PF03703"/>
    </source>
</evidence>
<comment type="caution">
    <text evidence="3">The sequence shown here is derived from an EMBL/GenBank/DDBJ whole genome shotgun (WGS) entry which is preliminary data.</text>
</comment>
<accession>A0A255Z8S0</accession>
<dbReference type="InterPro" id="IPR005182">
    <property type="entry name" value="YdbS-like_PH"/>
</dbReference>
<proteinExistence type="predicted"/>
<dbReference type="AlphaFoldDB" id="A0A255Z8S0"/>
<evidence type="ECO:0000313" key="4">
    <source>
        <dbReference type="Proteomes" id="UP000216605"/>
    </source>
</evidence>
<keyword evidence="4" id="KW-1185">Reference proteome</keyword>
<gene>
    <name evidence="3" type="ORF">CHU92_07230</name>
</gene>
<evidence type="ECO:0000256" key="1">
    <source>
        <dbReference type="SAM" id="Phobius"/>
    </source>
</evidence>
<keyword evidence="1" id="KW-1133">Transmembrane helix</keyword>
<dbReference type="PANTHER" id="PTHR34473:SF2">
    <property type="entry name" value="UPF0699 TRANSMEMBRANE PROTEIN YDBT"/>
    <property type="match status" value="1"/>
</dbReference>
<name>A0A255Z8S0_9FLAO</name>
<feature type="domain" description="YdbS-like PH" evidence="2">
    <location>
        <begin position="85"/>
        <end position="162"/>
    </location>
</feature>
<dbReference type="EMBL" id="NOXV01000244">
    <property type="protein sequence ID" value="OYQ37953.1"/>
    <property type="molecule type" value="Genomic_DNA"/>
</dbReference>
<sequence length="175" mass="19806">MEDFINEAIDTTSLPRFEEVRLKPLHPEYKKIMWFNFGLTFILTGIACTLVFYFIEETRPYIIPAAVAYISLLLFSAFIAMLSFRNRGFAFRTHDIVYRSGAIGITTAIIPYNRVQHVALHEGWLARRLGLASIEIFTAGGISSDIKIPGIEKIHAENIKQLLIGKIQNEVSDEG</sequence>
<dbReference type="Proteomes" id="UP000216605">
    <property type="component" value="Unassembled WGS sequence"/>
</dbReference>
<reference evidence="3 4" key="1">
    <citation type="submission" date="2017-07" db="EMBL/GenBank/DDBJ databases">
        <title>Flavobacterium cyanobacteriorum sp. nov., isolated from cyanobacterial aggregates in a eutrophic lake.</title>
        <authorList>
            <person name="Cai H."/>
        </authorList>
    </citation>
    <scope>NUCLEOTIDE SEQUENCE [LARGE SCALE GENOMIC DNA]</scope>
    <source>
        <strain evidence="3 4">TH021</strain>
    </source>
</reference>
<evidence type="ECO:0000313" key="3">
    <source>
        <dbReference type="EMBL" id="OYQ37953.1"/>
    </source>
</evidence>
<dbReference type="PANTHER" id="PTHR34473">
    <property type="entry name" value="UPF0699 TRANSMEMBRANE PROTEIN YDBS"/>
    <property type="match status" value="1"/>
</dbReference>
<keyword evidence="1" id="KW-0472">Membrane</keyword>
<feature type="transmembrane region" description="Helical" evidence="1">
    <location>
        <begin position="32"/>
        <end position="55"/>
    </location>
</feature>
<protein>
    <recommendedName>
        <fullName evidence="2">YdbS-like PH domain-containing protein</fullName>
    </recommendedName>
</protein>